<feature type="compositionally biased region" description="Pro residues" evidence="1">
    <location>
        <begin position="23"/>
        <end position="35"/>
    </location>
</feature>
<dbReference type="EMBL" id="CAXKWB010000569">
    <property type="protein sequence ID" value="CAL4061250.1"/>
    <property type="molecule type" value="Genomic_DNA"/>
</dbReference>
<protein>
    <submittedName>
        <fullName evidence="2">Uncharacterized protein</fullName>
    </submittedName>
</protein>
<evidence type="ECO:0000256" key="1">
    <source>
        <dbReference type="SAM" id="MobiDB-lite"/>
    </source>
</evidence>
<sequence>MLAQQQGPGTDPCVRPEGQQQQPSPPPEQLPPVPPLHHQQQAPGSSSSSPPRAPPPHPHLQQFCDACNTACVFMNGRRRKFQARYEGYVLLKRVSGPPGSGGGALRGGCLAPAAQPKPFLPSYVMATTAAAEAGPCNNSTVTAAHHQHLPKTQMQPSYRRHSCGDELDADDENHDPTPSQHSPDATTMPLPPTLITPPQEPPGMHLPYSRSYSHPEWQQQEDPPLRQLKTVNLDDARGGALQHQWAPPNGNMTSPLPDSPTDPSTPSANTLVPPRSPTPGGTTDGGGSGGRKPRRHSAMMERLACGHQRLCRKKSRSSDNLSSSGGGGGSRRSGPRGTSPLRLNNSIVPPPAPLSHSLSRSEGSIHNVHGILSAATCDEGGTGGYGGGLRAEVGELARLPKRLLHRMTGEVSQLVFDLEGWREEYLVLTPTAIAIRTVSHLL</sequence>
<feature type="compositionally biased region" description="Low complexity" evidence="1">
    <location>
        <begin position="253"/>
        <end position="267"/>
    </location>
</feature>
<evidence type="ECO:0000313" key="3">
    <source>
        <dbReference type="Proteomes" id="UP001497623"/>
    </source>
</evidence>
<accession>A0AAV2PLH3</accession>
<feature type="compositionally biased region" description="Polar residues" evidence="1">
    <location>
        <begin position="210"/>
        <end position="221"/>
    </location>
</feature>
<evidence type="ECO:0000313" key="2">
    <source>
        <dbReference type="EMBL" id="CAL4061250.1"/>
    </source>
</evidence>
<comment type="caution">
    <text evidence="2">The sequence shown here is derived from an EMBL/GenBank/DDBJ whole genome shotgun (WGS) entry which is preliminary data.</text>
</comment>
<organism evidence="2 3">
    <name type="scientific">Meganyctiphanes norvegica</name>
    <name type="common">Northern krill</name>
    <name type="synonym">Thysanopoda norvegica</name>
    <dbReference type="NCBI Taxonomy" id="48144"/>
    <lineage>
        <taxon>Eukaryota</taxon>
        <taxon>Metazoa</taxon>
        <taxon>Ecdysozoa</taxon>
        <taxon>Arthropoda</taxon>
        <taxon>Crustacea</taxon>
        <taxon>Multicrustacea</taxon>
        <taxon>Malacostraca</taxon>
        <taxon>Eumalacostraca</taxon>
        <taxon>Eucarida</taxon>
        <taxon>Euphausiacea</taxon>
        <taxon>Euphausiidae</taxon>
        <taxon>Meganyctiphanes</taxon>
    </lineage>
</organism>
<proteinExistence type="predicted"/>
<feature type="compositionally biased region" description="Polar residues" evidence="1">
    <location>
        <begin position="176"/>
        <end position="185"/>
    </location>
</feature>
<feature type="region of interest" description="Disordered" evidence="1">
    <location>
        <begin position="238"/>
        <end position="360"/>
    </location>
</feature>
<feature type="region of interest" description="Disordered" evidence="1">
    <location>
        <begin position="144"/>
        <end position="225"/>
    </location>
</feature>
<keyword evidence="3" id="KW-1185">Reference proteome</keyword>
<feature type="compositionally biased region" description="Pro residues" evidence="1">
    <location>
        <begin position="189"/>
        <end position="201"/>
    </location>
</feature>
<name>A0AAV2PLH3_MEGNR</name>
<feature type="compositionally biased region" description="Low complexity" evidence="1">
    <location>
        <begin position="36"/>
        <end position="50"/>
    </location>
</feature>
<feature type="region of interest" description="Disordered" evidence="1">
    <location>
        <begin position="1"/>
        <end position="60"/>
    </location>
</feature>
<dbReference type="AlphaFoldDB" id="A0AAV2PLH3"/>
<reference evidence="2 3" key="1">
    <citation type="submission" date="2024-05" db="EMBL/GenBank/DDBJ databases">
        <authorList>
            <person name="Wallberg A."/>
        </authorList>
    </citation>
    <scope>NUCLEOTIDE SEQUENCE [LARGE SCALE GENOMIC DNA]</scope>
</reference>
<gene>
    <name evidence="2" type="ORF">MNOR_LOCUS2000</name>
</gene>
<dbReference type="Proteomes" id="UP001497623">
    <property type="component" value="Unassembled WGS sequence"/>
</dbReference>